<dbReference type="RefSeq" id="WP_262165633.1">
    <property type="nucleotide sequence ID" value="NZ_CP104964.1"/>
</dbReference>
<dbReference type="InterPro" id="IPR036259">
    <property type="entry name" value="MFS_trans_sf"/>
</dbReference>
<dbReference type="EMBL" id="CP104964">
    <property type="protein sequence ID" value="UXN68027.1"/>
    <property type="molecule type" value="Genomic_DNA"/>
</dbReference>
<evidence type="ECO:0000313" key="3">
    <source>
        <dbReference type="Proteomes" id="UP001061862"/>
    </source>
</evidence>
<feature type="transmembrane region" description="Helical" evidence="1">
    <location>
        <begin position="44"/>
        <end position="70"/>
    </location>
</feature>
<dbReference type="SUPFAM" id="SSF103473">
    <property type="entry name" value="MFS general substrate transporter"/>
    <property type="match status" value="1"/>
</dbReference>
<gene>
    <name evidence="2" type="ORF">N8A98_00455</name>
</gene>
<sequence length="139" mass="14412">MRQSRFRLSLIVAALALAQAVCWGMTFNLPAITGGAMAEALDLPYFAVMMGPTVMLVVMALVAVPALQVFERIGMQLAMTASAGLAAIGLVIIALAPWPEAYFVGWAAVGAAGAGMLTTAVQSPLPNSPARTPAERLEP</sequence>
<accession>A0ABY6C7B1</accession>
<geneLocation type="plasmid" evidence="2 3">
    <name>p_unnamed1</name>
</geneLocation>
<keyword evidence="1" id="KW-1133">Transmembrane helix</keyword>
<feature type="transmembrane region" description="Helical" evidence="1">
    <location>
        <begin position="77"/>
        <end position="96"/>
    </location>
</feature>
<protein>
    <recommendedName>
        <fullName evidence="4">MFS transporter</fullName>
    </recommendedName>
</protein>
<feature type="transmembrane region" description="Helical" evidence="1">
    <location>
        <begin position="102"/>
        <end position="121"/>
    </location>
</feature>
<keyword evidence="3" id="KW-1185">Reference proteome</keyword>
<reference evidence="2 3" key="1">
    <citation type="submission" date="2022-09" db="EMBL/GenBank/DDBJ databases">
        <title>Interaction between co-microsymbionts with complementary sets of symbiotic genes in legume-rhizobium systems.</title>
        <authorList>
            <person name="Safronova V."/>
            <person name="Sazanova A."/>
            <person name="Afonin A."/>
            <person name="Chirak E."/>
        </authorList>
    </citation>
    <scope>NUCLEOTIDE SEQUENCE [LARGE SCALE GENOMIC DNA]</scope>
    <source>
        <strain evidence="2 3">A18/4-1</strain>
        <plasmid evidence="2 3">p_unnamed1</plasmid>
    </source>
</reference>
<name>A0ABY6C7B1_9HYPH</name>
<keyword evidence="2" id="KW-0614">Plasmid</keyword>
<evidence type="ECO:0008006" key="4">
    <source>
        <dbReference type="Google" id="ProtNLM"/>
    </source>
</evidence>
<keyword evidence="1" id="KW-0472">Membrane</keyword>
<dbReference type="Proteomes" id="UP001061862">
    <property type="component" value="Plasmid p_unnamed1"/>
</dbReference>
<proteinExistence type="predicted"/>
<evidence type="ECO:0000256" key="1">
    <source>
        <dbReference type="SAM" id="Phobius"/>
    </source>
</evidence>
<evidence type="ECO:0000313" key="2">
    <source>
        <dbReference type="EMBL" id="UXN68027.1"/>
    </source>
</evidence>
<keyword evidence="1" id="KW-0812">Transmembrane</keyword>
<organism evidence="2 3">
    <name type="scientific">Devosia neptuniae</name>
    <dbReference type="NCBI Taxonomy" id="191302"/>
    <lineage>
        <taxon>Bacteria</taxon>
        <taxon>Pseudomonadati</taxon>
        <taxon>Pseudomonadota</taxon>
        <taxon>Alphaproteobacteria</taxon>
        <taxon>Hyphomicrobiales</taxon>
        <taxon>Devosiaceae</taxon>
        <taxon>Devosia</taxon>
    </lineage>
</organism>